<organism evidence="2">
    <name type="scientific">Desulfomonile tiedjei</name>
    <dbReference type="NCBI Taxonomy" id="2358"/>
    <lineage>
        <taxon>Bacteria</taxon>
        <taxon>Pseudomonadati</taxon>
        <taxon>Thermodesulfobacteriota</taxon>
        <taxon>Desulfomonilia</taxon>
        <taxon>Desulfomonilales</taxon>
        <taxon>Desulfomonilaceae</taxon>
        <taxon>Desulfomonile</taxon>
    </lineage>
</organism>
<accession>A0A7C4ATG1</accession>
<dbReference type="EMBL" id="DTGT01000425">
    <property type="protein sequence ID" value="HGH62218.1"/>
    <property type="molecule type" value="Genomic_DNA"/>
</dbReference>
<gene>
    <name evidence="2" type="ORF">ENV54_13075</name>
</gene>
<dbReference type="Gene3D" id="3.90.10.10">
    <property type="entry name" value="Cytochrome C3"/>
    <property type="match status" value="1"/>
</dbReference>
<comment type="caution">
    <text evidence="2">The sequence shown here is derived from an EMBL/GenBank/DDBJ whole genome shotgun (WGS) entry which is preliminary data.</text>
</comment>
<dbReference type="InterPro" id="IPR036280">
    <property type="entry name" value="Multihaem_cyt_sf"/>
</dbReference>
<keyword evidence="1" id="KW-0732">Signal</keyword>
<feature type="signal peptide" evidence="1">
    <location>
        <begin position="1"/>
        <end position="23"/>
    </location>
</feature>
<protein>
    <submittedName>
        <fullName evidence="2">Uncharacterized protein</fullName>
    </submittedName>
</protein>
<evidence type="ECO:0000256" key="1">
    <source>
        <dbReference type="SAM" id="SignalP"/>
    </source>
</evidence>
<name>A0A7C4ATG1_9BACT</name>
<reference evidence="2" key="1">
    <citation type="journal article" date="2020" name="mSystems">
        <title>Genome- and Community-Level Interaction Insights into Carbon Utilization and Element Cycling Functions of Hydrothermarchaeota in Hydrothermal Sediment.</title>
        <authorList>
            <person name="Zhou Z."/>
            <person name="Liu Y."/>
            <person name="Xu W."/>
            <person name="Pan J."/>
            <person name="Luo Z.H."/>
            <person name="Li M."/>
        </authorList>
    </citation>
    <scope>NUCLEOTIDE SEQUENCE [LARGE SCALE GENOMIC DNA]</scope>
    <source>
        <strain evidence="2">SpSt-769</strain>
    </source>
</reference>
<evidence type="ECO:0000313" key="2">
    <source>
        <dbReference type="EMBL" id="HGH62218.1"/>
    </source>
</evidence>
<proteinExistence type="predicted"/>
<dbReference type="AlphaFoldDB" id="A0A7C4ATG1"/>
<sequence>MKSALYFLLMIVIICSSCLFVGAQGPMDQGTPPESTKPGGLDPKWREFTAPPLAPGEKPDAHRVQFGKQDCMECHMKETPASYNQWLTSRHGINNVKCGICHGDALNYRARPDKTVCIGCHSEQVNNLPPASVVTNCSYCHKAHWFTIHKIKQYEKFSPGRANRFNVPGF</sequence>
<dbReference type="SUPFAM" id="SSF48695">
    <property type="entry name" value="Multiheme cytochromes"/>
    <property type="match status" value="1"/>
</dbReference>
<feature type="chain" id="PRO_5027663910" evidence="1">
    <location>
        <begin position="24"/>
        <end position="170"/>
    </location>
</feature>